<evidence type="ECO:0000256" key="2">
    <source>
        <dbReference type="ARBA" id="ARBA00022490"/>
    </source>
</evidence>
<dbReference type="Proteomes" id="UP000078368">
    <property type="component" value="Unassembled WGS sequence"/>
</dbReference>
<keyword evidence="7" id="KW-0961">Cell wall biogenesis/degradation</keyword>
<proteinExistence type="inferred from homology"/>
<dbReference type="PANTHER" id="PTHR36174:SF2">
    <property type="entry name" value="AMINOACYLTRANSFERASE FEMA"/>
    <property type="match status" value="1"/>
</dbReference>
<protein>
    <submittedName>
        <fullName evidence="9">FemAB family protein</fullName>
    </submittedName>
</protein>
<feature type="coiled-coil region" evidence="8">
    <location>
        <begin position="259"/>
        <end position="309"/>
    </location>
</feature>
<dbReference type="PROSITE" id="PS51191">
    <property type="entry name" value="FEMABX"/>
    <property type="match status" value="1"/>
</dbReference>
<evidence type="ECO:0000256" key="4">
    <source>
        <dbReference type="ARBA" id="ARBA00022960"/>
    </source>
</evidence>
<keyword evidence="8" id="KW-0175">Coiled coil</keyword>
<dbReference type="InterPro" id="IPR016181">
    <property type="entry name" value="Acyl_CoA_acyltransferase"/>
</dbReference>
<comment type="similarity">
    <text evidence="1">Belongs to the FemABX family.</text>
</comment>
<dbReference type="AlphaFoldDB" id="A0A179B0P3"/>
<evidence type="ECO:0000256" key="7">
    <source>
        <dbReference type="ARBA" id="ARBA00023316"/>
    </source>
</evidence>
<accession>A0A179B0P3</accession>
<dbReference type="PANTHER" id="PTHR36174">
    <property type="entry name" value="LIPID II:GLYCINE GLYCYLTRANSFERASE"/>
    <property type="match status" value="1"/>
</dbReference>
<keyword evidence="10" id="KW-1185">Reference proteome</keyword>
<dbReference type="GO" id="GO:0071555">
    <property type="term" value="P:cell wall organization"/>
    <property type="evidence" value="ECO:0007669"/>
    <property type="project" value="UniProtKB-KW"/>
</dbReference>
<evidence type="ECO:0000256" key="3">
    <source>
        <dbReference type="ARBA" id="ARBA00022679"/>
    </source>
</evidence>
<dbReference type="InterPro" id="IPR003447">
    <property type="entry name" value="FEMABX"/>
</dbReference>
<dbReference type="EMBL" id="LVZK01000003">
    <property type="protein sequence ID" value="OAP85262.1"/>
    <property type="molecule type" value="Genomic_DNA"/>
</dbReference>
<dbReference type="Pfam" id="PF02388">
    <property type="entry name" value="FemAB"/>
    <property type="match status" value="1"/>
</dbReference>
<dbReference type="InterPro" id="IPR050644">
    <property type="entry name" value="PG_Glycine_Bridge_Synth"/>
</dbReference>
<keyword evidence="5" id="KW-0573">Peptidoglycan synthesis</keyword>
<reference evidence="9 10" key="1">
    <citation type="submission" date="2016-04" db="EMBL/GenBank/DDBJ databases">
        <title>Peptidophaga gingivicola gen. nov., sp. nov., isolated from human subgingival plaque.</title>
        <authorList>
            <person name="Beall C.J."/>
            <person name="Mokrzan E.M."/>
            <person name="Griffen A.L."/>
            <person name="Leys E.J."/>
        </authorList>
    </citation>
    <scope>NUCLEOTIDE SEQUENCE [LARGE SCALE GENOMIC DNA]</scope>
    <source>
        <strain evidence="9 10">BA112</strain>
    </source>
</reference>
<evidence type="ECO:0000256" key="1">
    <source>
        <dbReference type="ARBA" id="ARBA00009943"/>
    </source>
</evidence>
<dbReference type="STRING" id="1823756.A4H34_09140"/>
<evidence type="ECO:0000313" key="10">
    <source>
        <dbReference type="Proteomes" id="UP000078368"/>
    </source>
</evidence>
<gene>
    <name evidence="9" type="ORF">A4H34_09140</name>
</gene>
<dbReference type="Gene3D" id="3.40.630.30">
    <property type="match status" value="2"/>
</dbReference>
<organism evidence="9 10">
    <name type="scientific">Peptidiphaga gingivicola</name>
    <dbReference type="NCBI Taxonomy" id="2741497"/>
    <lineage>
        <taxon>Bacteria</taxon>
        <taxon>Bacillati</taxon>
        <taxon>Actinomycetota</taxon>
        <taxon>Actinomycetes</taxon>
        <taxon>Actinomycetales</taxon>
        <taxon>Actinomycetaceae</taxon>
        <taxon>Peptidiphaga</taxon>
    </lineage>
</organism>
<keyword evidence="3" id="KW-0808">Transferase</keyword>
<dbReference type="GO" id="GO:0016755">
    <property type="term" value="F:aminoacyltransferase activity"/>
    <property type="evidence" value="ECO:0007669"/>
    <property type="project" value="InterPro"/>
</dbReference>
<evidence type="ECO:0000256" key="6">
    <source>
        <dbReference type="ARBA" id="ARBA00023315"/>
    </source>
</evidence>
<name>A0A179B0P3_9ACTO</name>
<dbReference type="SUPFAM" id="SSF55729">
    <property type="entry name" value="Acyl-CoA N-acyltransferases (Nat)"/>
    <property type="match status" value="2"/>
</dbReference>
<dbReference type="OrthoDB" id="9785911at2"/>
<evidence type="ECO:0000313" key="9">
    <source>
        <dbReference type="EMBL" id="OAP85262.1"/>
    </source>
</evidence>
<sequence length="419" mass="48097">MDSMRFVLLTPKAYARFLEESRPRVFIPQSIEFARVRERQGYKVEYVGIVDDAERKVVGAGVLAYQPWKKVFWRAQLTYGPLLDWESTAAIEAFFTGLKRHLRKNPRVLALRFNPLLPRAFYEDIKVVEENPVAAKAQETFAKLGATRLKKEFYEQPDIQIRYIYTKDISGKTFDEATATLAKGLRRRFHNEGRYGVETRLLGPEEFDVFDKLHESTADRTTMHGISGSSRAFYTELMRELGPERALLCVAYLSPSRYLEQIADERQESLKRIELLEGRKATKARDRELEQLHERLTTLDSQEEQARKTLDEYGDDIPFNAALSFRFGDELILLLGGMDKRFAAYGRDYPVERAMFKWACDNGLSVYNTFGVSGIFDETAPDAPVLKFKRWLGGNVEEFVGTYVLPIHPLLAKATGALN</sequence>
<dbReference type="Gene3D" id="1.20.58.90">
    <property type="match status" value="1"/>
</dbReference>
<keyword evidence="4" id="KW-0133">Cell shape</keyword>
<dbReference type="GO" id="GO:0009252">
    <property type="term" value="P:peptidoglycan biosynthetic process"/>
    <property type="evidence" value="ECO:0007669"/>
    <property type="project" value="UniProtKB-KW"/>
</dbReference>
<evidence type="ECO:0000256" key="5">
    <source>
        <dbReference type="ARBA" id="ARBA00022984"/>
    </source>
</evidence>
<comment type="caution">
    <text evidence="9">The sequence shown here is derived from an EMBL/GenBank/DDBJ whole genome shotgun (WGS) entry which is preliminary data.</text>
</comment>
<dbReference type="GO" id="GO:0008360">
    <property type="term" value="P:regulation of cell shape"/>
    <property type="evidence" value="ECO:0007669"/>
    <property type="project" value="UniProtKB-KW"/>
</dbReference>
<evidence type="ECO:0000256" key="8">
    <source>
        <dbReference type="SAM" id="Coils"/>
    </source>
</evidence>
<keyword evidence="2" id="KW-0963">Cytoplasm</keyword>
<keyword evidence="6" id="KW-0012">Acyltransferase</keyword>